<protein>
    <submittedName>
        <fullName evidence="2">Protein dithiol-disulfide isomerase</fullName>
    </submittedName>
</protein>
<dbReference type="AlphaFoldDB" id="A0A6J4N3U9"/>
<feature type="compositionally biased region" description="Basic residues" evidence="1">
    <location>
        <begin position="151"/>
        <end position="179"/>
    </location>
</feature>
<reference evidence="2" key="1">
    <citation type="submission" date="2020-02" db="EMBL/GenBank/DDBJ databases">
        <authorList>
            <person name="Meier V. D."/>
        </authorList>
    </citation>
    <scope>NUCLEOTIDE SEQUENCE</scope>
    <source>
        <strain evidence="2">AVDCRST_MAG06</strain>
    </source>
</reference>
<feature type="compositionally biased region" description="Basic residues" evidence="1">
    <location>
        <begin position="25"/>
        <end position="34"/>
    </location>
</feature>
<feature type="compositionally biased region" description="Basic residues" evidence="1">
    <location>
        <begin position="131"/>
        <end position="141"/>
    </location>
</feature>
<feature type="compositionally biased region" description="Basic residues" evidence="1">
    <location>
        <begin position="90"/>
        <end position="101"/>
    </location>
</feature>
<feature type="non-terminal residue" evidence="2">
    <location>
        <position position="1"/>
    </location>
</feature>
<name>A0A6J4N3U9_9ACTN</name>
<dbReference type="EMBL" id="CADCUP010000035">
    <property type="protein sequence ID" value="CAA9375733.1"/>
    <property type="molecule type" value="Genomic_DNA"/>
</dbReference>
<organism evidence="2">
    <name type="scientific">uncultured Nocardioides sp</name>
    <dbReference type="NCBI Taxonomy" id="198441"/>
    <lineage>
        <taxon>Bacteria</taxon>
        <taxon>Bacillati</taxon>
        <taxon>Actinomycetota</taxon>
        <taxon>Actinomycetes</taxon>
        <taxon>Propionibacteriales</taxon>
        <taxon>Nocardioidaceae</taxon>
        <taxon>Nocardioides</taxon>
        <taxon>environmental samples</taxon>
    </lineage>
</organism>
<feature type="non-terminal residue" evidence="2">
    <location>
        <position position="236"/>
    </location>
</feature>
<evidence type="ECO:0000256" key="1">
    <source>
        <dbReference type="SAM" id="MobiDB-lite"/>
    </source>
</evidence>
<feature type="compositionally biased region" description="Basic and acidic residues" evidence="1">
    <location>
        <begin position="71"/>
        <end position="80"/>
    </location>
</feature>
<evidence type="ECO:0000313" key="2">
    <source>
        <dbReference type="EMBL" id="CAA9375733.1"/>
    </source>
</evidence>
<keyword evidence="2" id="KW-0413">Isomerase</keyword>
<proteinExistence type="predicted"/>
<dbReference type="GO" id="GO:0016853">
    <property type="term" value="F:isomerase activity"/>
    <property type="evidence" value="ECO:0007669"/>
    <property type="project" value="UniProtKB-KW"/>
</dbReference>
<sequence>AHRDLVRRRLPVVLRREAPAGDRARRVRPPRRGRGGLPLLRARPRRTAARPRAEHRGAGPQVPPHRRRDPRHAAAADRPRGAGGAGAPALRHRAHQHRRRAPGAAPRARDRWCGTPGAAQGGPARGVLRARPGHRRPRRAACGRGLGGAGRRARGGGARLRRVRRRGRRRRRAGPGVRRHRRALLRPRPAVRHLGRAARRGLRLGARAGVGRLAAAAQRRRRGRRGCLRPGRVRLL</sequence>
<gene>
    <name evidence="2" type="ORF">AVDCRST_MAG06-481</name>
</gene>
<accession>A0A6J4N3U9</accession>
<feature type="region of interest" description="Disordered" evidence="1">
    <location>
        <begin position="20"/>
        <end position="179"/>
    </location>
</feature>